<feature type="domain" description="TamA POTRA" evidence="14">
    <location>
        <begin position="274"/>
        <end position="342"/>
    </location>
</feature>
<dbReference type="InterPro" id="IPR035243">
    <property type="entry name" value="TamA_POTRA_Dom_1"/>
</dbReference>
<evidence type="ECO:0000256" key="9">
    <source>
        <dbReference type="ARBA" id="ARBA00033063"/>
    </source>
</evidence>
<keyword evidence="4" id="KW-1134">Transmembrane beta strand</keyword>
<feature type="compositionally biased region" description="Polar residues" evidence="11">
    <location>
        <begin position="104"/>
        <end position="113"/>
    </location>
</feature>
<evidence type="ECO:0000259" key="12">
    <source>
        <dbReference type="Pfam" id="PF01103"/>
    </source>
</evidence>
<sequence>MPTENQFRKSVLANDMQFFFPKNDINKYLRFSLFLSVFVSPCVLAENTATTVDKSINSNTTQLNPQSAVIQPDSVPEIAVQVPSSTPATTPVPAAPQVANAASGTEQNPESAQLSATANTEFPDSVALLKDQMDPNSSTKFKPIEFEDLESLPITSVDQAMADEIFQAADQAKAQAEQMRQSGHQLDGLEVTESSIPEITEMTRAPLNVDQLMSSIQADSKIVVKANEQGASLVELGLQEKPQDDEKLNFLQRALKKIRPAKENIPAIPKITATIEGAPDELADNIKAKLSSFTVESFSDYNSAVPQMRVLANQAAQAVGYYNTEFRFQKISDNRVKIRVKPGDPVKVTAQNIEYSGAGAKLPQFQVIKVLPELSEGDVFNHGLYEQTKGRIQEAASNNGFFDSHWRLHDVKVAQPENTADINLRYETGERYKIGEVEFRMSDPSKPLPIDLKILKTLAPWKDGADYTAWRVNALANNLTNSRYFNYTLVDAVKPDPVVEPLELAPDLQALVDEQKTTEKALLAAAEPKAKSFSATEVTQSVVDEKQFAGTDAATQTPHAMRMQVQETEKESESDRLKEQAREDKKIPVIVTLNADQLNSLETGLGFGTDTGVRVRGQYRRAIVNHYGHSFDANVELSKIRQSIDGRYNIPYNHPLNDYISLVGGYEREQRDKVGPDLDLVTESAVLGADRIIKGSRKDWQHVFGVRYRLDSVTQKGQGKIPDKDVPKFLIPGAQPEQQALLMGYEISKTNSNQRLNPSRGFKQSYKVELGSDKVISDTSMAIVNANWKLLYSLGENDNHQFVGGANLGYIFADDFNKVPYNLRYFAGGDQSMRGFDYKSLSPMEAGYKVGGQALAVGSIEYNYQFKDGWRAALFSDFGNAYNKDFSNQTEYSVGVGVRWRSPIGPIRIDVASGISDEGNPIRLHFFIGSQL</sequence>
<dbReference type="InterPro" id="IPR000184">
    <property type="entry name" value="Bac_surfAg_D15"/>
</dbReference>
<evidence type="ECO:0000256" key="7">
    <source>
        <dbReference type="ARBA" id="ARBA00023136"/>
    </source>
</evidence>
<dbReference type="Pfam" id="PF17243">
    <property type="entry name" value="POTRA_TamA_1"/>
    <property type="match status" value="1"/>
</dbReference>
<evidence type="ECO:0000313" key="15">
    <source>
        <dbReference type="EMBL" id="TCM66485.1"/>
    </source>
</evidence>
<evidence type="ECO:0000256" key="10">
    <source>
        <dbReference type="ARBA" id="ARBA00093548"/>
    </source>
</evidence>
<feature type="domain" description="POTRA" evidence="13">
    <location>
        <begin position="351"/>
        <end position="424"/>
    </location>
</feature>
<dbReference type="GO" id="GO:0009279">
    <property type="term" value="C:cell outer membrane"/>
    <property type="evidence" value="ECO:0007669"/>
    <property type="project" value="UniProtKB-SubCell"/>
</dbReference>
<evidence type="ECO:0000256" key="5">
    <source>
        <dbReference type="ARBA" id="ARBA00022692"/>
    </source>
</evidence>
<dbReference type="PANTHER" id="PTHR12815">
    <property type="entry name" value="SORTING AND ASSEMBLY MACHINERY SAMM50 PROTEIN FAMILY MEMBER"/>
    <property type="match status" value="1"/>
</dbReference>
<comment type="subcellular location">
    <subcellularLocation>
        <location evidence="1">Cell outer membrane</location>
    </subcellularLocation>
</comment>
<evidence type="ECO:0000256" key="8">
    <source>
        <dbReference type="ARBA" id="ARBA00023237"/>
    </source>
</evidence>
<evidence type="ECO:0000313" key="16">
    <source>
        <dbReference type="Proteomes" id="UP000294963"/>
    </source>
</evidence>
<comment type="subunit">
    <text evidence="10">Interacts with TamB to form the translocation and assembly module (TAM).</text>
</comment>
<protein>
    <recommendedName>
        <fullName evidence="3">Translocation and assembly module subunit TamA</fullName>
    </recommendedName>
    <alternativeName>
        <fullName evidence="9">Autotransporter assembly factor TamA</fullName>
    </alternativeName>
</protein>
<keyword evidence="8" id="KW-0998">Cell outer membrane</keyword>
<evidence type="ECO:0000256" key="4">
    <source>
        <dbReference type="ARBA" id="ARBA00022452"/>
    </source>
</evidence>
<evidence type="ECO:0000256" key="2">
    <source>
        <dbReference type="ARBA" id="ARBA00010248"/>
    </source>
</evidence>
<dbReference type="AlphaFoldDB" id="A0A4R1XW39"/>
<reference evidence="15 16" key="1">
    <citation type="submission" date="2019-03" db="EMBL/GenBank/DDBJ databases">
        <title>Genomic analyses of the natural microbiome of Caenorhabditis elegans.</title>
        <authorList>
            <person name="Samuel B."/>
        </authorList>
    </citation>
    <scope>NUCLEOTIDE SEQUENCE [LARGE SCALE GENOMIC DNA]</scope>
    <source>
        <strain evidence="15 16">JUb89</strain>
    </source>
</reference>
<keyword evidence="6" id="KW-0732">Signal</keyword>
<dbReference type="GO" id="GO:0009306">
    <property type="term" value="P:protein secretion"/>
    <property type="evidence" value="ECO:0007669"/>
    <property type="project" value="TreeGrafter"/>
</dbReference>
<evidence type="ECO:0000256" key="3">
    <source>
        <dbReference type="ARBA" id="ARBA00015419"/>
    </source>
</evidence>
<evidence type="ECO:0000256" key="11">
    <source>
        <dbReference type="SAM" id="MobiDB-lite"/>
    </source>
</evidence>
<evidence type="ECO:0000256" key="1">
    <source>
        <dbReference type="ARBA" id="ARBA00004442"/>
    </source>
</evidence>
<dbReference type="InterPro" id="IPR039910">
    <property type="entry name" value="D15-like"/>
</dbReference>
<organism evidence="15 16">
    <name type="scientific">Acinetobacter calcoaceticus</name>
    <dbReference type="NCBI Taxonomy" id="471"/>
    <lineage>
        <taxon>Bacteria</taxon>
        <taxon>Pseudomonadati</taxon>
        <taxon>Pseudomonadota</taxon>
        <taxon>Gammaproteobacteria</taxon>
        <taxon>Moraxellales</taxon>
        <taxon>Moraxellaceae</taxon>
        <taxon>Acinetobacter</taxon>
        <taxon>Acinetobacter calcoaceticus/baumannii complex</taxon>
    </lineage>
</organism>
<dbReference type="InterPro" id="IPR010827">
    <property type="entry name" value="BamA/TamA_POTRA"/>
</dbReference>
<accession>A0A4R1XW39</accession>
<feature type="compositionally biased region" description="Low complexity" evidence="11">
    <location>
        <begin position="83"/>
        <end position="103"/>
    </location>
</feature>
<comment type="caution">
    <text evidence="15">The sequence shown here is derived from an EMBL/GenBank/DDBJ whole genome shotgun (WGS) entry which is preliminary data.</text>
</comment>
<evidence type="ECO:0000259" key="13">
    <source>
        <dbReference type="Pfam" id="PF07244"/>
    </source>
</evidence>
<feature type="region of interest" description="Disordered" evidence="11">
    <location>
        <begin position="83"/>
        <end position="113"/>
    </location>
</feature>
<dbReference type="Proteomes" id="UP000294963">
    <property type="component" value="Unassembled WGS sequence"/>
</dbReference>
<dbReference type="Pfam" id="PF07244">
    <property type="entry name" value="POTRA"/>
    <property type="match status" value="1"/>
</dbReference>
<dbReference type="Gene3D" id="3.10.20.310">
    <property type="entry name" value="membrane protein fhac"/>
    <property type="match status" value="3"/>
</dbReference>
<evidence type="ECO:0000256" key="6">
    <source>
        <dbReference type="ARBA" id="ARBA00022729"/>
    </source>
</evidence>
<evidence type="ECO:0000259" key="14">
    <source>
        <dbReference type="Pfam" id="PF17243"/>
    </source>
</evidence>
<dbReference type="EMBL" id="SLVJ01000013">
    <property type="protein sequence ID" value="TCM66485.1"/>
    <property type="molecule type" value="Genomic_DNA"/>
</dbReference>
<name>A0A4R1XW39_ACICA</name>
<comment type="similarity">
    <text evidence="2">Belongs to the TamA family.</text>
</comment>
<proteinExistence type="inferred from homology"/>
<dbReference type="Pfam" id="PF01103">
    <property type="entry name" value="Omp85"/>
    <property type="match status" value="1"/>
</dbReference>
<keyword evidence="7" id="KW-0472">Membrane</keyword>
<dbReference type="OrthoDB" id="9769707at2"/>
<gene>
    <name evidence="15" type="ORF">EC844_11385</name>
</gene>
<dbReference type="GO" id="GO:0097347">
    <property type="term" value="C:TAM protein secretion complex"/>
    <property type="evidence" value="ECO:0007669"/>
    <property type="project" value="TreeGrafter"/>
</dbReference>
<keyword evidence="5" id="KW-0812">Transmembrane</keyword>
<keyword evidence="16" id="KW-1185">Reference proteome</keyword>
<feature type="domain" description="Bacterial surface antigen (D15)" evidence="12">
    <location>
        <begin position="628"/>
        <end position="930"/>
    </location>
</feature>
<dbReference type="PANTHER" id="PTHR12815:SF47">
    <property type="entry name" value="TRANSLOCATION AND ASSEMBLY MODULE SUBUNIT TAMA"/>
    <property type="match status" value="1"/>
</dbReference>
<dbReference type="Gene3D" id="2.40.160.50">
    <property type="entry name" value="membrane protein fhac: a member of the omp85/tpsb transporter family"/>
    <property type="match status" value="1"/>
</dbReference>